<reference evidence="2 3" key="1">
    <citation type="journal article" date="2019" name="Sci. Rep.">
        <title>Orb-weaving spider Araneus ventricosus genome elucidates the spidroin gene catalogue.</title>
        <authorList>
            <person name="Kono N."/>
            <person name="Nakamura H."/>
            <person name="Ohtoshi R."/>
            <person name="Moran D.A.P."/>
            <person name="Shinohara A."/>
            <person name="Yoshida Y."/>
            <person name="Fujiwara M."/>
            <person name="Mori M."/>
            <person name="Tomita M."/>
            <person name="Arakawa K."/>
        </authorList>
    </citation>
    <scope>NUCLEOTIDE SEQUENCE [LARGE SCALE GENOMIC DNA]</scope>
</reference>
<evidence type="ECO:0000313" key="2">
    <source>
        <dbReference type="EMBL" id="GBM23835.1"/>
    </source>
</evidence>
<accession>A0A4Y2E7T0</accession>
<organism evidence="2 3">
    <name type="scientific">Araneus ventricosus</name>
    <name type="common">Orbweaver spider</name>
    <name type="synonym">Epeira ventricosa</name>
    <dbReference type="NCBI Taxonomy" id="182803"/>
    <lineage>
        <taxon>Eukaryota</taxon>
        <taxon>Metazoa</taxon>
        <taxon>Ecdysozoa</taxon>
        <taxon>Arthropoda</taxon>
        <taxon>Chelicerata</taxon>
        <taxon>Arachnida</taxon>
        <taxon>Araneae</taxon>
        <taxon>Araneomorphae</taxon>
        <taxon>Entelegynae</taxon>
        <taxon>Araneoidea</taxon>
        <taxon>Araneidae</taxon>
        <taxon>Araneus</taxon>
    </lineage>
</organism>
<sequence length="119" mass="13182">MWVSHCYFYSFSDTNRLVCTGLNPVGLTVSGFVVFHHSKGRLTLDVSQAHMQRPIFGRIGFLILVIMTLVGEFAVLFNPLGGEDFRSGAWMPFGGIGCFLPHPYTQPVGAHHDLRRGDG</sequence>
<evidence type="ECO:0000313" key="3">
    <source>
        <dbReference type="Proteomes" id="UP000499080"/>
    </source>
</evidence>
<evidence type="ECO:0000256" key="1">
    <source>
        <dbReference type="SAM" id="Phobius"/>
    </source>
</evidence>
<keyword evidence="1" id="KW-1133">Transmembrane helix</keyword>
<keyword evidence="1" id="KW-0472">Membrane</keyword>
<feature type="transmembrane region" description="Helical" evidence="1">
    <location>
        <begin position="15"/>
        <end position="35"/>
    </location>
</feature>
<feature type="transmembrane region" description="Helical" evidence="1">
    <location>
        <begin position="55"/>
        <end position="77"/>
    </location>
</feature>
<protein>
    <submittedName>
        <fullName evidence="2">Uncharacterized protein</fullName>
    </submittedName>
</protein>
<keyword evidence="1" id="KW-0812">Transmembrane</keyword>
<name>A0A4Y2E7T0_ARAVE</name>
<dbReference type="AlphaFoldDB" id="A0A4Y2E7T0"/>
<keyword evidence="3" id="KW-1185">Reference proteome</keyword>
<comment type="caution">
    <text evidence="2">The sequence shown here is derived from an EMBL/GenBank/DDBJ whole genome shotgun (WGS) entry which is preliminary data.</text>
</comment>
<dbReference type="EMBL" id="BGPR01000504">
    <property type="protein sequence ID" value="GBM23835.1"/>
    <property type="molecule type" value="Genomic_DNA"/>
</dbReference>
<gene>
    <name evidence="2" type="ORF">AVEN_91163_1</name>
</gene>
<proteinExistence type="predicted"/>
<dbReference type="Proteomes" id="UP000499080">
    <property type="component" value="Unassembled WGS sequence"/>
</dbReference>